<sequence>MSYTIAGKHIGRIGFGMGGFLHAHRQIPVDDAIATMKAALEAGATFWNAGEIYGTPDYNTLHLLNAYFTRYPHDADKVFISVKGCLDLKTAQLFVDKAGVKRSIDNCLRILDGKCRIDLFEAARGGLDVPIEETVGAIAEYVKAGAVGSIGLSECSAASIRRAVAVHPIAAVEIELSLFATDVFGNGVADACAELGIPLIAYSPLGKGILTGQLRKPEDVPEGDYRRFFPRFQPEALEENVKLVDEVKAVAERKGCTVAQVAIAWVAARGKKLGVPVVPIPGATTVTRVRENTAAAELTDGELKEIDGVLEKAEVKGGRAPFGFWSSTNLELLALFTRLCRHLVPLPGTK</sequence>
<name>A0A4U0XYH4_9PEZI</name>
<comment type="caution">
    <text evidence="3">The sequence shown here is derived from an EMBL/GenBank/DDBJ whole genome shotgun (WGS) entry which is preliminary data.</text>
</comment>
<dbReference type="SUPFAM" id="SSF51430">
    <property type="entry name" value="NAD(P)-linked oxidoreductase"/>
    <property type="match status" value="1"/>
</dbReference>
<gene>
    <name evidence="3" type="ORF">B0A55_00940</name>
</gene>
<dbReference type="InterPro" id="IPR036812">
    <property type="entry name" value="NAD(P)_OxRdtase_dom_sf"/>
</dbReference>
<dbReference type="CDD" id="cd19077">
    <property type="entry name" value="AKR_AKR8A1-2"/>
    <property type="match status" value="1"/>
</dbReference>
<accession>A0A4U0XYH4</accession>
<proteinExistence type="predicted"/>
<evidence type="ECO:0000256" key="1">
    <source>
        <dbReference type="ARBA" id="ARBA00023002"/>
    </source>
</evidence>
<dbReference type="GO" id="GO:0016491">
    <property type="term" value="F:oxidoreductase activity"/>
    <property type="evidence" value="ECO:0007669"/>
    <property type="project" value="UniProtKB-KW"/>
</dbReference>
<dbReference type="OrthoDB" id="37537at2759"/>
<evidence type="ECO:0000259" key="2">
    <source>
        <dbReference type="Pfam" id="PF00248"/>
    </source>
</evidence>
<evidence type="ECO:0000313" key="3">
    <source>
        <dbReference type="EMBL" id="TKA83054.1"/>
    </source>
</evidence>
<keyword evidence="1" id="KW-0560">Oxidoreductase</keyword>
<feature type="domain" description="NADP-dependent oxidoreductase" evidence="2">
    <location>
        <begin position="12"/>
        <end position="310"/>
    </location>
</feature>
<dbReference type="GO" id="GO:0005737">
    <property type="term" value="C:cytoplasm"/>
    <property type="evidence" value="ECO:0007669"/>
    <property type="project" value="TreeGrafter"/>
</dbReference>
<dbReference type="Proteomes" id="UP000309340">
    <property type="component" value="Unassembled WGS sequence"/>
</dbReference>
<reference evidence="3 4" key="1">
    <citation type="submission" date="2017-03" db="EMBL/GenBank/DDBJ databases">
        <title>Genomes of endolithic fungi from Antarctica.</title>
        <authorList>
            <person name="Coleine C."/>
            <person name="Masonjones S."/>
            <person name="Stajich J.E."/>
        </authorList>
    </citation>
    <scope>NUCLEOTIDE SEQUENCE [LARGE SCALE GENOMIC DNA]</scope>
    <source>
        <strain evidence="3 4">CCFEE 5184</strain>
    </source>
</reference>
<dbReference type="Gene3D" id="3.20.20.100">
    <property type="entry name" value="NADP-dependent oxidoreductase domain"/>
    <property type="match status" value="1"/>
</dbReference>
<dbReference type="STRING" id="329884.A0A4U0XYH4"/>
<keyword evidence="4" id="KW-1185">Reference proteome</keyword>
<dbReference type="InterPro" id="IPR050791">
    <property type="entry name" value="Aldo-Keto_reductase"/>
</dbReference>
<dbReference type="PANTHER" id="PTHR43625:SF78">
    <property type="entry name" value="PYRIDOXAL REDUCTASE-RELATED"/>
    <property type="match status" value="1"/>
</dbReference>
<evidence type="ECO:0000313" key="4">
    <source>
        <dbReference type="Proteomes" id="UP000309340"/>
    </source>
</evidence>
<organism evidence="3 4">
    <name type="scientific">Friedmanniomyces simplex</name>
    <dbReference type="NCBI Taxonomy" id="329884"/>
    <lineage>
        <taxon>Eukaryota</taxon>
        <taxon>Fungi</taxon>
        <taxon>Dikarya</taxon>
        <taxon>Ascomycota</taxon>
        <taxon>Pezizomycotina</taxon>
        <taxon>Dothideomycetes</taxon>
        <taxon>Dothideomycetidae</taxon>
        <taxon>Mycosphaerellales</taxon>
        <taxon>Teratosphaeriaceae</taxon>
        <taxon>Friedmanniomyces</taxon>
    </lineage>
</organism>
<protein>
    <recommendedName>
        <fullName evidence="2">NADP-dependent oxidoreductase domain-containing protein</fullName>
    </recommendedName>
</protein>
<dbReference type="PANTHER" id="PTHR43625">
    <property type="entry name" value="AFLATOXIN B1 ALDEHYDE REDUCTASE"/>
    <property type="match status" value="1"/>
</dbReference>
<dbReference type="AlphaFoldDB" id="A0A4U0XYH4"/>
<dbReference type="Pfam" id="PF00248">
    <property type="entry name" value="Aldo_ket_red"/>
    <property type="match status" value="1"/>
</dbReference>
<dbReference type="EMBL" id="NAJQ01000017">
    <property type="protein sequence ID" value="TKA83054.1"/>
    <property type="molecule type" value="Genomic_DNA"/>
</dbReference>
<dbReference type="InterPro" id="IPR023210">
    <property type="entry name" value="NADP_OxRdtase_dom"/>
</dbReference>